<evidence type="ECO:0000313" key="3">
    <source>
        <dbReference type="Proteomes" id="UP000006591"/>
    </source>
</evidence>
<evidence type="ECO:0000256" key="1">
    <source>
        <dbReference type="SAM" id="MobiDB-lite"/>
    </source>
</evidence>
<evidence type="ECO:0000313" key="2">
    <source>
        <dbReference type="EnsemblPlants" id="ONIVA07G03400.1"/>
    </source>
</evidence>
<organism evidence="2">
    <name type="scientific">Oryza nivara</name>
    <name type="common">Indian wild rice</name>
    <name type="synonym">Oryza sativa f. spontanea</name>
    <dbReference type="NCBI Taxonomy" id="4536"/>
    <lineage>
        <taxon>Eukaryota</taxon>
        <taxon>Viridiplantae</taxon>
        <taxon>Streptophyta</taxon>
        <taxon>Embryophyta</taxon>
        <taxon>Tracheophyta</taxon>
        <taxon>Spermatophyta</taxon>
        <taxon>Magnoliopsida</taxon>
        <taxon>Liliopsida</taxon>
        <taxon>Poales</taxon>
        <taxon>Poaceae</taxon>
        <taxon>BOP clade</taxon>
        <taxon>Oryzoideae</taxon>
        <taxon>Oryzeae</taxon>
        <taxon>Oryzinae</taxon>
        <taxon>Oryza</taxon>
    </lineage>
</organism>
<dbReference type="Proteomes" id="UP000006591">
    <property type="component" value="Chromosome 7"/>
</dbReference>
<sequence length="457" mass="47754">MPGRAAHLAIYTPTPLGQPTRSPALPVVPARLRHRADQAYALQGDAGATGDPCYQGRRKSHLRAAAATSTPADLRVVEPALPSEKGRYRAVNSRRRRCIQFNHMLRRSLLAAAAPAAAIRVAGAIPGSQPIGHWSPNCLLEESCILEMTPSVSLAGETASTSSSTTTLVNTSQASPKVFRIPHPGGSSSLIRSTIDKLLGCNAVFLSQISTFHASCWTVMKAQRKCNVGWFDMVVAAIAPAARRMITQTEKGAKSVLQTIGQPLVMTLVSAASARKMPIATVNRKTSRIALRSSPPCATAAASVSRRVLPSSTLHHRNHGATPQRIPSSTTLLCLNLVGLLRHKAVAISKQAAHHTRGSGGLSPSRADPAVSPPPMRADPSAAMTGGTDPVASPPRADPAASPPCSSDDDGGGFRRDGDGDFGTTTSAASATWGFSEGVKGLPIGQVRDNVVGPTCQ</sequence>
<accession>A0A0E0HX90</accession>
<dbReference type="EnsemblPlants" id="ONIVA07G03400.1">
    <property type="protein sequence ID" value="ONIVA07G03400.1"/>
    <property type="gene ID" value="ONIVA07G03400"/>
</dbReference>
<reference evidence="2" key="2">
    <citation type="submission" date="2018-04" db="EMBL/GenBank/DDBJ databases">
        <title>OnivRS2 (Oryza nivara Reference Sequence Version 2).</title>
        <authorList>
            <person name="Zhang J."/>
            <person name="Kudrna D."/>
            <person name="Lee S."/>
            <person name="Talag J."/>
            <person name="Rajasekar S."/>
            <person name="Welchert J."/>
            <person name="Hsing Y.-I."/>
            <person name="Wing R.A."/>
        </authorList>
    </citation>
    <scope>NUCLEOTIDE SEQUENCE [LARGE SCALE GENOMIC DNA]</scope>
    <source>
        <strain evidence="2">SL10</strain>
    </source>
</reference>
<reference evidence="2" key="1">
    <citation type="submission" date="2015-04" db="UniProtKB">
        <authorList>
            <consortium name="EnsemblPlants"/>
        </authorList>
    </citation>
    <scope>IDENTIFICATION</scope>
    <source>
        <strain evidence="2">SL10</strain>
    </source>
</reference>
<dbReference type="HOGENOM" id="CLU_599063_0_0_1"/>
<feature type="compositionally biased region" description="Low complexity" evidence="1">
    <location>
        <begin position="422"/>
        <end position="432"/>
    </location>
</feature>
<dbReference type="OMA" id="HRADQAY"/>
<dbReference type="Gramene" id="ONIVA07G03400.1">
    <property type="protein sequence ID" value="ONIVA07G03400.1"/>
    <property type="gene ID" value="ONIVA07G03400"/>
</dbReference>
<proteinExistence type="predicted"/>
<keyword evidence="3" id="KW-1185">Reference proteome</keyword>
<dbReference type="AlphaFoldDB" id="A0A0E0HX90"/>
<name>A0A0E0HX90_ORYNI</name>
<protein>
    <submittedName>
        <fullName evidence="2">Uncharacterized protein</fullName>
    </submittedName>
</protein>
<feature type="region of interest" description="Disordered" evidence="1">
    <location>
        <begin position="351"/>
        <end position="441"/>
    </location>
</feature>